<proteinExistence type="inferred from homology"/>
<dbReference type="InterPro" id="IPR024654">
    <property type="entry name" value="Calcineurin-like_PHP_lpxH"/>
</dbReference>
<dbReference type="NCBIfam" id="TIGR00040">
    <property type="entry name" value="yfcE"/>
    <property type="match status" value="1"/>
</dbReference>
<comment type="caution">
    <text evidence="7">The sequence shown here is derived from an EMBL/GenBank/DDBJ whole genome shotgun (WGS) entry which is preliminary data.</text>
</comment>
<evidence type="ECO:0000256" key="4">
    <source>
        <dbReference type="ARBA" id="ARBA00022927"/>
    </source>
</evidence>
<organism evidence="7 8">
    <name type="scientific">Cylindrotheca closterium</name>
    <dbReference type="NCBI Taxonomy" id="2856"/>
    <lineage>
        <taxon>Eukaryota</taxon>
        <taxon>Sar</taxon>
        <taxon>Stramenopiles</taxon>
        <taxon>Ochrophyta</taxon>
        <taxon>Bacillariophyta</taxon>
        <taxon>Bacillariophyceae</taxon>
        <taxon>Bacillariophycidae</taxon>
        <taxon>Bacillariales</taxon>
        <taxon>Bacillariaceae</taxon>
        <taxon>Cylindrotheca</taxon>
    </lineage>
</organism>
<evidence type="ECO:0000313" key="8">
    <source>
        <dbReference type="Proteomes" id="UP001295423"/>
    </source>
</evidence>
<name>A0AAD2JGT7_9STRA</name>
<dbReference type="Gene3D" id="3.60.21.10">
    <property type="match status" value="1"/>
</dbReference>
<dbReference type="AlphaFoldDB" id="A0AAD2JGT7"/>
<dbReference type="GO" id="GO:0015031">
    <property type="term" value="P:protein transport"/>
    <property type="evidence" value="ECO:0007669"/>
    <property type="project" value="UniProtKB-KW"/>
</dbReference>
<protein>
    <recommendedName>
        <fullName evidence="2 5">Vacuolar protein sorting-associated protein 29</fullName>
    </recommendedName>
</protein>
<keyword evidence="8" id="KW-1185">Reference proteome</keyword>
<dbReference type="InterPro" id="IPR029052">
    <property type="entry name" value="Metallo-depent_PP-like"/>
</dbReference>
<gene>
    <name evidence="7" type="ORF">CYCCA115_LOCUS11719</name>
</gene>
<evidence type="ECO:0000259" key="6">
    <source>
        <dbReference type="Pfam" id="PF12850"/>
    </source>
</evidence>
<reference evidence="7" key="1">
    <citation type="submission" date="2023-08" db="EMBL/GenBank/DDBJ databases">
        <authorList>
            <person name="Audoor S."/>
            <person name="Bilcke G."/>
        </authorList>
    </citation>
    <scope>NUCLEOTIDE SEQUENCE</scope>
</reference>
<dbReference type="EMBL" id="CAKOGP040001748">
    <property type="protein sequence ID" value="CAJ1948647.1"/>
    <property type="molecule type" value="Genomic_DNA"/>
</dbReference>
<evidence type="ECO:0000256" key="3">
    <source>
        <dbReference type="ARBA" id="ARBA00022448"/>
    </source>
</evidence>
<dbReference type="SUPFAM" id="SSF56300">
    <property type="entry name" value="Metallo-dependent phosphatases"/>
    <property type="match status" value="1"/>
</dbReference>
<dbReference type="PANTHER" id="PTHR11124">
    <property type="entry name" value="VACUOLAR SORTING PROTEIN VPS29"/>
    <property type="match status" value="1"/>
</dbReference>
<dbReference type="GO" id="GO:0031410">
    <property type="term" value="C:cytoplasmic vesicle"/>
    <property type="evidence" value="ECO:0007669"/>
    <property type="project" value="UniProtKB-ARBA"/>
</dbReference>
<dbReference type="InterPro" id="IPR000979">
    <property type="entry name" value="Phosphodiesterase_MJ0936/Vps29"/>
</dbReference>
<dbReference type="Proteomes" id="UP001295423">
    <property type="component" value="Unassembled WGS sequence"/>
</dbReference>
<accession>A0AAD2JGT7</accession>
<evidence type="ECO:0000256" key="5">
    <source>
        <dbReference type="RuleBase" id="RU362040"/>
    </source>
</evidence>
<keyword evidence="3" id="KW-0813">Transport</keyword>
<feature type="domain" description="Calcineurin-like phosphoesterase" evidence="6">
    <location>
        <begin position="8"/>
        <end position="161"/>
    </location>
</feature>
<comment type="similarity">
    <text evidence="1 5">Belongs to the VPS29 family.</text>
</comment>
<dbReference type="FunFam" id="3.60.21.10:FF:000015">
    <property type="entry name" value="Vacuolar protein sorting-associated protein 29"/>
    <property type="match status" value="1"/>
</dbReference>
<sequence length="202" mass="22530">MGNFGELVLILGDLHMPDRATSIHESFKRMLVPNKMQHVICTGNISLEHYNEFRALAPNFVCCRGDFDDEDMGFPEHSLCTVGNFRIGVIHGHQIVPHGSHDAKARMRRKLKVDILVTGYSHENEVVLRDGFYHINPGSISGAPSVHSREVTPSFILLAIQENKLVCYVYELLNGEVEVSKTEFVKSVSSESSPVLLQSLLG</sequence>
<keyword evidence="4" id="KW-0653">Protein transport</keyword>
<dbReference type="Pfam" id="PF12850">
    <property type="entry name" value="Metallophos_2"/>
    <property type="match status" value="1"/>
</dbReference>
<evidence type="ECO:0000313" key="7">
    <source>
        <dbReference type="EMBL" id="CAJ1948647.1"/>
    </source>
</evidence>
<evidence type="ECO:0000256" key="1">
    <source>
        <dbReference type="ARBA" id="ARBA00005945"/>
    </source>
</evidence>
<evidence type="ECO:0000256" key="2">
    <source>
        <dbReference type="ARBA" id="ARBA00017767"/>
    </source>
</evidence>